<keyword evidence="4" id="KW-0520">NAD</keyword>
<dbReference type="InterPro" id="IPR016160">
    <property type="entry name" value="Ald_DH_CS_CYS"/>
</dbReference>
<dbReference type="Pfam" id="PF00171">
    <property type="entry name" value="Aldedh"/>
    <property type="match status" value="1"/>
</dbReference>
<evidence type="ECO:0000313" key="6">
    <source>
        <dbReference type="Proteomes" id="UP000232688"/>
    </source>
</evidence>
<comment type="caution">
    <text evidence="5">The sequence shown here is derived from an EMBL/GenBank/DDBJ whole genome shotgun (WGS) entry which is preliminary data.</text>
</comment>
<dbReference type="FunFam" id="3.40.605.10:FF:000003">
    <property type="entry name" value="Methylmalonate-semialdehyde dehydrogenase [acylating]"/>
    <property type="match status" value="1"/>
</dbReference>
<evidence type="ECO:0000256" key="3">
    <source>
        <dbReference type="ARBA" id="ARBA00023002"/>
    </source>
</evidence>
<dbReference type="NCBIfam" id="TIGR01722">
    <property type="entry name" value="MMSDH"/>
    <property type="match status" value="1"/>
</dbReference>
<evidence type="ECO:0000313" key="5">
    <source>
        <dbReference type="EMBL" id="PKC61321.1"/>
    </source>
</evidence>
<dbReference type="GO" id="GO:0006210">
    <property type="term" value="P:thymine catabolic process"/>
    <property type="evidence" value="ECO:0007669"/>
    <property type="project" value="TreeGrafter"/>
</dbReference>
<organism evidence="5 6">
    <name type="scientific">Rhizophagus irregularis</name>
    <dbReference type="NCBI Taxonomy" id="588596"/>
    <lineage>
        <taxon>Eukaryota</taxon>
        <taxon>Fungi</taxon>
        <taxon>Fungi incertae sedis</taxon>
        <taxon>Mucoromycota</taxon>
        <taxon>Glomeromycotina</taxon>
        <taxon>Glomeromycetes</taxon>
        <taxon>Glomerales</taxon>
        <taxon>Glomeraceae</taxon>
        <taxon>Rhizophagus</taxon>
    </lineage>
</organism>
<accession>A0A2I1F3C5</accession>
<dbReference type="FunFam" id="3.40.309.10:FF:000002">
    <property type="entry name" value="Methylmalonate-semialdehyde dehydrogenase (Acylating)"/>
    <property type="match status" value="1"/>
</dbReference>
<evidence type="ECO:0000256" key="2">
    <source>
        <dbReference type="ARBA" id="ARBA00013048"/>
    </source>
</evidence>
<dbReference type="InterPro" id="IPR016163">
    <property type="entry name" value="Ald_DH_C"/>
</dbReference>
<proteinExistence type="inferred from homology"/>
<dbReference type="PANTHER" id="PTHR43866:SF3">
    <property type="entry name" value="METHYLMALONATE-SEMIALDEHYDE DEHYDROGENASE [ACYLATING], MITOCHONDRIAL"/>
    <property type="match status" value="1"/>
</dbReference>
<dbReference type="CDD" id="cd07085">
    <property type="entry name" value="ALDH_F6_MMSDH"/>
    <property type="match status" value="1"/>
</dbReference>
<dbReference type="PANTHER" id="PTHR43866">
    <property type="entry name" value="MALONATE-SEMIALDEHYDE DEHYDROGENASE"/>
    <property type="match status" value="1"/>
</dbReference>
<gene>
    <name evidence="5" type="ORF">RhiirA1_487868</name>
</gene>
<dbReference type="EMBL" id="LLXH01001001">
    <property type="protein sequence ID" value="PKC61321.1"/>
    <property type="molecule type" value="Genomic_DNA"/>
</dbReference>
<reference evidence="5 6" key="1">
    <citation type="submission" date="2017-10" db="EMBL/GenBank/DDBJ databases">
        <title>Extensive intraspecific genome diversity in a model arbuscular mycorrhizal fungus.</title>
        <authorList>
            <person name="Chen E.C.H."/>
            <person name="Morin E."/>
            <person name="Baudet D."/>
            <person name="Noel J."/>
            <person name="Ndikumana S."/>
            <person name="Charron P."/>
            <person name="St-Onge C."/>
            <person name="Giorgi J."/>
            <person name="Grigoriev I.V."/>
            <person name="Roux C."/>
            <person name="Martin F.M."/>
            <person name="Corradi N."/>
        </authorList>
    </citation>
    <scope>NUCLEOTIDE SEQUENCE [LARGE SCALE GENOMIC DNA]</scope>
    <source>
        <strain evidence="5 6">A1</strain>
    </source>
</reference>
<dbReference type="GO" id="GO:0005739">
    <property type="term" value="C:mitochondrion"/>
    <property type="evidence" value="ECO:0007669"/>
    <property type="project" value="TreeGrafter"/>
</dbReference>
<dbReference type="Proteomes" id="UP000232688">
    <property type="component" value="Unassembled WGS sequence"/>
</dbReference>
<protein>
    <recommendedName>
        <fullName evidence="2">methylmalonate-semialdehyde dehydrogenase (CoA acylating)</fullName>
        <ecNumber evidence="2">1.2.1.27</ecNumber>
    </recommendedName>
</protein>
<name>A0A2I1F3C5_9GLOM</name>
<dbReference type="SUPFAM" id="SSF53720">
    <property type="entry name" value="ALDH-like"/>
    <property type="match status" value="1"/>
</dbReference>
<dbReference type="Gene3D" id="3.40.605.10">
    <property type="entry name" value="Aldehyde Dehydrogenase, Chain A, domain 1"/>
    <property type="match status" value="1"/>
</dbReference>
<sequence length="557" mass="61175">MLSSRLRLQPKTTSLVNNIYERIWKINRSFSTSHPSLQPASPIDPLKSFRTTPLFINGKFVESITNNWIPVHNPANNELVTLIPETTPQELNDAAETAAEAFKSWRKSSILTRQRILLDLQLLIRENTDKIAKSITEEQGKTLADAKGDVLRGRQVVEHACGITNLLLGEQLAVSNDMDTYTIREPLGVTAGICPFNFPAMIPLWMFPLSIAAGNTMIIKPSERDPGAMMILAQLAKEAGVPDGVLNVVHGSVETVNFLCDNEHIKAISFVGSDKAGKYIHKRGTLNGKRANLGAKNHGVIMPDANKNHTLNQLAGAAFGAAGQRCMALSTVVFVGEAEEWLPELVERAKKLKVSGGFEPDVDVGPLISREAKGRVERLIQSGVEQGAKLVLDGRNPSVSKEYKNGNFVGPTILSKVTTEMDCYKEEIFGPVLVCLNVDTLDEAIDLINKNPYGNGTAIFTNSGSNARYFTNNIEAGQIGVNVPIPVPLPMFSFTGNRASIQGDINFYGKSGLQFYTQTKTVTSLWRHEDVNHTKSAVNMVSTRLKINFIIFFFSFF</sequence>
<dbReference type="InterPro" id="IPR016162">
    <property type="entry name" value="Ald_DH_N"/>
</dbReference>
<dbReference type="OrthoDB" id="310895at2759"/>
<reference evidence="5 6" key="2">
    <citation type="submission" date="2017-10" db="EMBL/GenBank/DDBJ databases">
        <title>Genome analyses suggest a sexual origin of heterokaryosis in a supposedly ancient asexual fungus.</title>
        <authorList>
            <person name="Corradi N."/>
            <person name="Sedzielewska K."/>
            <person name="Noel J."/>
            <person name="Charron P."/>
            <person name="Farinelli L."/>
            <person name="Marton T."/>
            <person name="Kruger M."/>
            <person name="Pelin A."/>
            <person name="Brachmann A."/>
            <person name="Corradi N."/>
        </authorList>
    </citation>
    <scope>NUCLEOTIDE SEQUENCE [LARGE SCALE GENOMIC DNA]</scope>
    <source>
        <strain evidence="5 6">A1</strain>
    </source>
</reference>
<comment type="similarity">
    <text evidence="1">Belongs to the aldehyde dehydrogenase family.</text>
</comment>
<evidence type="ECO:0000256" key="1">
    <source>
        <dbReference type="ARBA" id="ARBA00009986"/>
    </source>
</evidence>
<dbReference type="EC" id="1.2.1.27" evidence="2"/>
<dbReference type="InterPro" id="IPR010061">
    <property type="entry name" value="MeMal-semiAld_DH"/>
</dbReference>
<dbReference type="GO" id="GO:0004491">
    <property type="term" value="F:methylmalonate-semialdehyde dehydrogenase (acylating, NAD) activity"/>
    <property type="evidence" value="ECO:0007669"/>
    <property type="project" value="UniProtKB-EC"/>
</dbReference>
<dbReference type="VEuPathDB" id="FungiDB:FUN_010635"/>
<dbReference type="InterPro" id="IPR016161">
    <property type="entry name" value="Ald_DH/histidinol_DH"/>
</dbReference>
<dbReference type="VEuPathDB" id="FungiDB:RhiirFUN_015929"/>
<dbReference type="GO" id="GO:0006574">
    <property type="term" value="P:L-valine catabolic process"/>
    <property type="evidence" value="ECO:0007669"/>
    <property type="project" value="TreeGrafter"/>
</dbReference>
<evidence type="ECO:0000256" key="4">
    <source>
        <dbReference type="ARBA" id="ARBA00023027"/>
    </source>
</evidence>
<dbReference type="AlphaFoldDB" id="A0A2I1F3C5"/>
<dbReference type="VEuPathDB" id="FungiDB:RhiirA1_487868"/>
<dbReference type="InterPro" id="IPR015590">
    <property type="entry name" value="Aldehyde_DH_dom"/>
</dbReference>
<dbReference type="Gene3D" id="3.40.309.10">
    <property type="entry name" value="Aldehyde Dehydrogenase, Chain A, domain 2"/>
    <property type="match status" value="1"/>
</dbReference>
<dbReference type="PROSITE" id="PS00070">
    <property type="entry name" value="ALDEHYDE_DEHYDR_CYS"/>
    <property type="match status" value="1"/>
</dbReference>
<keyword evidence="3" id="KW-0560">Oxidoreductase</keyword>